<comment type="catalytic activity">
    <reaction evidence="3 4">
        <text>N-[(R)-4-phosphopantothenoyl]-L-cysteine + H(+) = (R)-4'-phosphopantetheine + CO2</text>
        <dbReference type="Rhea" id="RHEA:16793"/>
        <dbReference type="ChEBI" id="CHEBI:15378"/>
        <dbReference type="ChEBI" id="CHEBI:16526"/>
        <dbReference type="ChEBI" id="CHEBI:59458"/>
        <dbReference type="ChEBI" id="CHEBI:61723"/>
        <dbReference type="EC" id="4.1.1.36"/>
    </reaction>
</comment>
<comment type="caution">
    <text evidence="7">The sequence shown here is derived from an EMBL/GenBank/DDBJ whole genome shotgun (WGS) entry which is preliminary data.</text>
</comment>
<protein>
    <recommendedName>
        <fullName evidence="3">Coenzyme A biosynthesis bifunctional protein CoaBC</fullName>
    </recommendedName>
    <alternativeName>
        <fullName evidence="3">DNA/pantothenate metabolism flavoprotein</fullName>
    </alternativeName>
    <alternativeName>
        <fullName evidence="3">Phosphopantothenoylcysteine synthetase/decarboxylase</fullName>
        <shortName evidence="3">PPCS-PPCDC</shortName>
    </alternativeName>
    <domain>
        <recommendedName>
            <fullName evidence="3">Phosphopantothenoylcysteine decarboxylase</fullName>
            <shortName evidence="3">PPC decarboxylase</shortName>
            <shortName evidence="3">PPC-DC</shortName>
            <ecNumber evidence="3">4.1.1.36</ecNumber>
        </recommendedName>
        <alternativeName>
            <fullName evidence="3">CoaC</fullName>
        </alternativeName>
    </domain>
    <domain>
        <recommendedName>
            <fullName evidence="3">Phosphopantothenate--cysteine ligase</fullName>
            <ecNumber evidence="3">6.3.2.5</ecNumber>
        </recommendedName>
        <alternativeName>
            <fullName evidence="3">CoaB</fullName>
        </alternativeName>
        <alternativeName>
            <fullName evidence="3">Phosphopantothenoylcysteine synthetase</fullName>
            <shortName evidence="3">PPC synthetase</shortName>
            <shortName evidence="3">PPC-S</shortName>
        </alternativeName>
    </domain>
</protein>
<comment type="function">
    <text evidence="4">Catalyzes two steps in the biosynthesis of coenzyme A. In the first step cysteine is conjugated to 4'-phosphopantothenate to form 4-phosphopantothenoylcysteine, in the latter compound is decarboxylated to form 4'-phosphopantotheine.</text>
</comment>
<evidence type="ECO:0000313" key="8">
    <source>
        <dbReference type="Proteomes" id="UP001430919"/>
    </source>
</evidence>
<comment type="pathway">
    <text evidence="3 4">Cofactor biosynthesis; coenzyme A biosynthesis; CoA from (R)-pantothenate: step 3/5.</text>
</comment>
<keyword evidence="3" id="KW-0460">Magnesium</keyword>
<keyword evidence="1 3" id="KW-0210">Decarboxylase</keyword>
<feature type="domain" description="DNA/pantothenate metabolism flavoprotein C-terminal" evidence="6">
    <location>
        <begin position="189"/>
        <end position="399"/>
    </location>
</feature>
<feature type="region of interest" description="Phosphopantothenate--cysteine ligase" evidence="3">
    <location>
        <begin position="194"/>
        <end position="403"/>
    </location>
</feature>
<evidence type="ECO:0000259" key="5">
    <source>
        <dbReference type="Pfam" id="PF02441"/>
    </source>
</evidence>
<comment type="pathway">
    <text evidence="3 4">Cofactor biosynthesis; coenzyme A biosynthesis; CoA from (R)-pantothenate: step 2/5.</text>
</comment>
<keyword evidence="3" id="KW-0511">Multifunctional enzyme</keyword>
<dbReference type="Gene3D" id="3.40.50.1950">
    <property type="entry name" value="Flavin prenyltransferase-like"/>
    <property type="match status" value="1"/>
</dbReference>
<dbReference type="GO" id="GO:0004632">
    <property type="term" value="F:phosphopantothenate--cysteine ligase activity"/>
    <property type="evidence" value="ECO:0007669"/>
    <property type="project" value="UniProtKB-EC"/>
</dbReference>
<dbReference type="HAMAP" id="MF_02225">
    <property type="entry name" value="CoaBC"/>
    <property type="match status" value="1"/>
</dbReference>
<evidence type="ECO:0000259" key="6">
    <source>
        <dbReference type="Pfam" id="PF04127"/>
    </source>
</evidence>
<accession>A0ABS8MZE9</accession>
<dbReference type="Pfam" id="PF02441">
    <property type="entry name" value="Flavoprotein"/>
    <property type="match status" value="1"/>
</dbReference>
<organism evidence="7 8">
    <name type="scientific">Flavobacterium pisciphilum</name>
    <dbReference type="NCBI Taxonomy" id="2893755"/>
    <lineage>
        <taxon>Bacteria</taxon>
        <taxon>Pseudomonadati</taxon>
        <taxon>Bacteroidota</taxon>
        <taxon>Flavobacteriia</taxon>
        <taxon>Flavobacteriales</taxon>
        <taxon>Flavobacteriaceae</taxon>
        <taxon>Flavobacterium</taxon>
    </lineage>
</organism>
<keyword evidence="3 4" id="KW-0436">Ligase</keyword>
<dbReference type="InterPro" id="IPR035929">
    <property type="entry name" value="CoaB-like_sf"/>
</dbReference>
<dbReference type="InterPro" id="IPR003382">
    <property type="entry name" value="Flavoprotein"/>
</dbReference>
<comment type="similarity">
    <text evidence="3 4">In the N-terminal section; belongs to the HFCD (homo-oligomeric flavin containing Cys decarboxylase) superfamily.</text>
</comment>
<sequence length="403" mass="43504">MSVLNGKKILLGVSGGIAAYKTASLVRLFIKAGAEIQVIMTPASKDFVTPLTLSTLSKNPVHSTFFNQDDENEKWNNHVELGLWADLMIIAPATANTMSKMANGTCDNLLIATYLSAKCPVYFAPAMDLDMYIHPSTLASFSSLKQFGNTIIPAESGELASGLSGEGRMAEPENIIAFLEADLESKLPLKGKKFLITAGPTYEAIDPVRFIGNHSSGKMGFDIASEAANLGASVVLVAGPTNCKVTNSSVKVIPVTSAQEMYDACHEYYSDVDVAIAAAAVADYKPKTVASQKIKKASEDFTIELEKTKDILLSLGKIKKNQFLIGFALETENEIENAKLKIQKKNLDLIVLNSLQDKGAGFGGGTNKVTFIDKHLTIEPMELKTKEAVAADILNKVIKHFYE</sequence>
<comment type="similarity">
    <text evidence="3 4">In the C-terminal section; belongs to the PPC synthetase family.</text>
</comment>
<gene>
    <name evidence="3 7" type="primary">coaBC</name>
    <name evidence="7" type="ORF">LNQ49_21395</name>
</gene>
<keyword evidence="2 3" id="KW-0456">Lyase</keyword>
<dbReference type="GO" id="GO:0004633">
    <property type="term" value="F:phosphopantothenoylcysteine decarboxylase activity"/>
    <property type="evidence" value="ECO:0007669"/>
    <property type="project" value="UniProtKB-EC"/>
</dbReference>
<proteinExistence type="inferred from homology"/>
<comment type="function">
    <text evidence="3">Catalyzes two sequential steps in the biosynthesis of coenzyme A. In the first step cysteine is conjugated to 4'-phosphopantothenate to form 4-phosphopantothenoylcysteine. In the second step the latter compound is decarboxylated to form 4'-phosphopantotheine.</text>
</comment>
<keyword evidence="3" id="KW-0479">Metal-binding</keyword>
<keyword evidence="3 4" id="KW-0288">FMN</keyword>
<comment type="cofactor">
    <cofactor evidence="3">
        <name>FMN</name>
        <dbReference type="ChEBI" id="CHEBI:58210"/>
    </cofactor>
    <text evidence="3">Binds 1 FMN per subunit.</text>
</comment>
<comment type="caution">
    <text evidence="3">Lacks conserved residue(s) required for the propagation of feature annotation.</text>
</comment>
<dbReference type="EC" id="4.1.1.36" evidence="3"/>
<evidence type="ECO:0000256" key="4">
    <source>
        <dbReference type="RuleBase" id="RU364078"/>
    </source>
</evidence>
<dbReference type="EC" id="6.3.2.5" evidence="3"/>
<dbReference type="EMBL" id="JAJJMO010000001">
    <property type="protein sequence ID" value="MCC9074148.1"/>
    <property type="molecule type" value="Genomic_DNA"/>
</dbReference>
<dbReference type="PANTHER" id="PTHR14359:SF6">
    <property type="entry name" value="PHOSPHOPANTOTHENOYLCYSTEINE DECARBOXYLASE"/>
    <property type="match status" value="1"/>
</dbReference>
<feature type="region of interest" description="Phosphopantothenoylcysteine decarboxylase" evidence="3">
    <location>
        <begin position="1"/>
        <end position="193"/>
    </location>
</feature>
<feature type="binding site" evidence="3">
    <location>
        <position position="283"/>
    </location>
    <ligand>
        <name>CTP</name>
        <dbReference type="ChEBI" id="CHEBI:37563"/>
    </ligand>
</feature>
<dbReference type="RefSeq" id="WP_229990972.1">
    <property type="nucleotide sequence ID" value="NZ_JAJJMO010000001.1"/>
</dbReference>
<keyword evidence="3 4" id="KW-0285">Flavoprotein</keyword>
<evidence type="ECO:0000256" key="1">
    <source>
        <dbReference type="ARBA" id="ARBA00022793"/>
    </source>
</evidence>
<name>A0ABS8MZE9_9FLAO</name>
<dbReference type="Gene3D" id="3.40.50.10300">
    <property type="entry name" value="CoaB-like"/>
    <property type="match status" value="1"/>
</dbReference>
<feature type="binding site" evidence="3">
    <location>
        <position position="341"/>
    </location>
    <ligand>
        <name>CTP</name>
        <dbReference type="ChEBI" id="CHEBI:37563"/>
    </ligand>
</feature>
<keyword evidence="8" id="KW-1185">Reference proteome</keyword>
<dbReference type="InterPro" id="IPR007085">
    <property type="entry name" value="DNA/pantothenate-metab_flavo_C"/>
</dbReference>
<feature type="domain" description="Flavoprotein" evidence="5">
    <location>
        <begin position="7"/>
        <end position="178"/>
    </location>
</feature>
<reference evidence="7" key="1">
    <citation type="submission" date="2021-11" db="EMBL/GenBank/DDBJ databases">
        <title>Description of novel Flavobacterium species.</title>
        <authorList>
            <person name="Saticioglu I.B."/>
            <person name="Ay H."/>
            <person name="Altun S."/>
            <person name="Duman M."/>
        </authorList>
    </citation>
    <scope>NUCLEOTIDE SEQUENCE</scope>
    <source>
        <strain evidence="7">F-65</strain>
    </source>
</reference>
<evidence type="ECO:0000256" key="2">
    <source>
        <dbReference type="ARBA" id="ARBA00023239"/>
    </source>
</evidence>
<evidence type="ECO:0000313" key="7">
    <source>
        <dbReference type="EMBL" id="MCC9074148.1"/>
    </source>
</evidence>
<dbReference type="Pfam" id="PF04127">
    <property type="entry name" value="DFP"/>
    <property type="match status" value="1"/>
</dbReference>
<dbReference type="SUPFAM" id="SSF52507">
    <property type="entry name" value="Homo-oligomeric flavin-containing Cys decarboxylases, HFCD"/>
    <property type="match status" value="1"/>
</dbReference>
<dbReference type="InterPro" id="IPR005252">
    <property type="entry name" value="CoaBC"/>
</dbReference>
<comment type="cofactor">
    <cofactor evidence="3">
        <name>Mg(2+)</name>
        <dbReference type="ChEBI" id="CHEBI:18420"/>
    </cofactor>
</comment>
<feature type="binding site" evidence="3">
    <location>
        <position position="327"/>
    </location>
    <ligand>
        <name>CTP</name>
        <dbReference type="ChEBI" id="CHEBI:37563"/>
    </ligand>
</feature>
<dbReference type="Proteomes" id="UP001430919">
    <property type="component" value="Unassembled WGS sequence"/>
</dbReference>
<feature type="binding site" evidence="3">
    <location>
        <position position="293"/>
    </location>
    <ligand>
        <name>CTP</name>
        <dbReference type="ChEBI" id="CHEBI:37563"/>
    </ligand>
</feature>
<comment type="catalytic activity">
    <reaction evidence="3 4">
        <text>(R)-4'-phosphopantothenate + L-cysteine + CTP = N-[(R)-4-phosphopantothenoyl]-L-cysteine + CMP + diphosphate + H(+)</text>
        <dbReference type="Rhea" id="RHEA:19397"/>
        <dbReference type="ChEBI" id="CHEBI:10986"/>
        <dbReference type="ChEBI" id="CHEBI:15378"/>
        <dbReference type="ChEBI" id="CHEBI:33019"/>
        <dbReference type="ChEBI" id="CHEBI:35235"/>
        <dbReference type="ChEBI" id="CHEBI:37563"/>
        <dbReference type="ChEBI" id="CHEBI:59458"/>
        <dbReference type="ChEBI" id="CHEBI:60377"/>
        <dbReference type="EC" id="6.3.2.5"/>
    </reaction>
</comment>
<dbReference type="SUPFAM" id="SSF102645">
    <property type="entry name" value="CoaB-like"/>
    <property type="match status" value="1"/>
</dbReference>
<dbReference type="NCBIfam" id="TIGR00521">
    <property type="entry name" value="coaBC_dfp"/>
    <property type="match status" value="1"/>
</dbReference>
<dbReference type="InterPro" id="IPR036551">
    <property type="entry name" value="Flavin_trans-like"/>
</dbReference>
<dbReference type="PANTHER" id="PTHR14359">
    <property type="entry name" value="HOMO-OLIGOMERIC FLAVIN CONTAINING CYS DECARBOXYLASE FAMILY"/>
    <property type="match status" value="1"/>
</dbReference>
<evidence type="ECO:0000256" key="3">
    <source>
        <dbReference type="HAMAP-Rule" id="MF_02225"/>
    </source>
</evidence>
<feature type="binding site" evidence="3">
    <location>
        <position position="345"/>
    </location>
    <ligand>
        <name>CTP</name>
        <dbReference type="ChEBI" id="CHEBI:37563"/>
    </ligand>
</feature>